<gene>
    <name evidence="2" type="ORF">Sliba_61290</name>
</gene>
<dbReference type="Proteomes" id="UP000429552">
    <property type="component" value="Unassembled WGS sequence"/>
</dbReference>
<organism evidence="2 3">
    <name type="scientific">Streptomyces nigrescens</name>
    <dbReference type="NCBI Taxonomy" id="1920"/>
    <lineage>
        <taxon>Bacteria</taxon>
        <taxon>Bacillati</taxon>
        <taxon>Actinomycetota</taxon>
        <taxon>Actinomycetes</taxon>
        <taxon>Kitasatosporales</taxon>
        <taxon>Streptomycetaceae</taxon>
        <taxon>Streptomyces</taxon>
    </lineage>
</organism>
<evidence type="ECO:0000313" key="3">
    <source>
        <dbReference type="Proteomes" id="UP000429552"/>
    </source>
</evidence>
<evidence type="ECO:0000313" key="2">
    <source>
        <dbReference type="EMBL" id="GFE25676.1"/>
    </source>
</evidence>
<reference evidence="2 3" key="1">
    <citation type="submission" date="2019-12" db="EMBL/GenBank/DDBJ databases">
        <title>Whole genome shotgun sequence of Streptomyces libani subsp. libani NBRC 13452.</title>
        <authorList>
            <person name="Ichikawa N."/>
            <person name="Kimura A."/>
            <person name="Kitahashi Y."/>
            <person name="Komaki H."/>
            <person name="Tamura T."/>
        </authorList>
    </citation>
    <scope>NUCLEOTIDE SEQUENCE [LARGE SCALE GENOMIC DNA]</scope>
    <source>
        <strain evidence="2 3">NBRC 13452</strain>
    </source>
</reference>
<dbReference type="AlphaFoldDB" id="A0A640TU26"/>
<accession>A0A640TU26</accession>
<proteinExistence type="predicted"/>
<comment type="caution">
    <text evidence="2">The sequence shown here is derived from an EMBL/GenBank/DDBJ whole genome shotgun (WGS) entry which is preliminary data.</text>
</comment>
<evidence type="ECO:0000256" key="1">
    <source>
        <dbReference type="SAM" id="MobiDB-lite"/>
    </source>
</evidence>
<feature type="region of interest" description="Disordered" evidence="1">
    <location>
        <begin position="52"/>
        <end position="82"/>
    </location>
</feature>
<sequence>MTAGRQDALVRQHPCRGRDLHGRWGWHAVNRENGVAGSARSHEPYGCAVAGDAGAGAADPQHAVRGGHEERQRRTAPALPPMGSLFTVSVHEDERTMGPAPQLREAFAQLEIAIRGVLKRSTAHQDESSWLCLFNQLREHPGRDHRARPGRTPPVVRAVAQVAVSLCGLGSGGELHR</sequence>
<dbReference type="EMBL" id="BLIP01000002">
    <property type="protein sequence ID" value="GFE25676.1"/>
    <property type="molecule type" value="Genomic_DNA"/>
</dbReference>
<protein>
    <submittedName>
        <fullName evidence="2">Uncharacterized protein</fullName>
    </submittedName>
</protein>
<name>A0A640TU26_STRNI</name>